<evidence type="ECO:0000256" key="3">
    <source>
        <dbReference type="ARBA" id="ARBA00012572"/>
    </source>
</evidence>
<keyword evidence="8 9" id="KW-0413">Isomerase</keyword>
<evidence type="ECO:0000259" key="10">
    <source>
        <dbReference type="Pfam" id="PF00697"/>
    </source>
</evidence>
<name>A0A7C5V1U1_9FIRM</name>
<dbReference type="GO" id="GO:0004640">
    <property type="term" value="F:phosphoribosylanthranilate isomerase activity"/>
    <property type="evidence" value="ECO:0007669"/>
    <property type="project" value="UniProtKB-UniRule"/>
</dbReference>
<dbReference type="SUPFAM" id="SSF51366">
    <property type="entry name" value="Ribulose-phoshate binding barrel"/>
    <property type="match status" value="1"/>
</dbReference>
<keyword evidence="7 9" id="KW-0057">Aromatic amino acid biosynthesis</keyword>
<reference evidence="11" key="1">
    <citation type="journal article" date="2020" name="mSystems">
        <title>Genome- and Community-Level Interaction Insights into Carbon Utilization and Element Cycling Functions of Hydrothermarchaeota in Hydrothermal Sediment.</title>
        <authorList>
            <person name="Zhou Z."/>
            <person name="Liu Y."/>
            <person name="Xu W."/>
            <person name="Pan J."/>
            <person name="Luo Z.H."/>
            <person name="Li M."/>
        </authorList>
    </citation>
    <scope>NUCLEOTIDE SEQUENCE [LARGE SCALE GENOMIC DNA]</scope>
    <source>
        <strain evidence="11">SpSt-102</strain>
    </source>
</reference>
<dbReference type="PANTHER" id="PTHR42894">
    <property type="entry name" value="N-(5'-PHOSPHORIBOSYL)ANTHRANILATE ISOMERASE"/>
    <property type="match status" value="1"/>
</dbReference>
<dbReference type="GO" id="GO:0000162">
    <property type="term" value="P:L-tryptophan biosynthetic process"/>
    <property type="evidence" value="ECO:0007669"/>
    <property type="project" value="UniProtKB-UniRule"/>
</dbReference>
<dbReference type="AlphaFoldDB" id="A0A7C5V1U1"/>
<dbReference type="PANTHER" id="PTHR42894:SF1">
    <property type="entry name" value="N-(5'-PHOSPHORIBOSYL)ANTHRANILATE ISOMERASE"/>
    <property type="match status" value="1"/>
</dbReference>
<comment type="catalytic activity">
    <reaction evidence="1 9">
        <text>N-(5-phospho-beta-D-ribosyl)anthranilate = 1-(2-carboxyphenylamino)-1-deoxy-D-ribulose 5-phosphate</text>
        <dbReference type="Rhea" id="RHEA:21540"/>
        <dbReference type="ChEBI" id="CHEBI:18277"/>
        <dbReference type="ChEBI" id="CHEBI:58613"/>
        <dbReference type="EC" id="5.3.1.24"/>
    </reaction>
</comment>
<evidence type="ECO:0000256" key="1">
    <source>
        <dbReference type="ARBA" id="ARBA00001164"/>
    </source>
</evidence>
<dbReference type="Pfam" id="PF00697">
    <property type="entry name" value="PRAI"/>
    <property type="match status" value="1"/>
</dbReference>
<comment type="pathway">
    <text evidence="2 9">Amino-acid biosynthesis; L-tryptophan biosynthesis; L-tryptophan from chorismate: step 3/5.</text>
</comment>
<sequence length="204" mass="23223">MIVKFCGLKRLVDVEMCNKLQPDMIGLIFAPSPRKVEKDLAKDMVLAKSPSIKSVGVFKDQNISEVIEIATYLQLDFVQLHGKEDYEYMKHLKDLGFRVIKAIEVERQEDIKKAKRYVEIADFVLLDRPKGNSLDITEFAKLADFDYIIAGGITPENIDKFLNLNPVGIDISSGIETDGFKDFVKMKKIIDKTNKYKVGETKNE</sequence>
<evidence type="ECO:0000256" key="8">
    <source>
        <dbReference type="ARBA" id="ARBA00023235"/>
    </source>
</evidence>
<evidence type="ECO:0000313" key="11">
    <source>
        <dbReference type="EMBL" id="HHS02186.1"/>
    </source>
</evidence>
<dbReference type="EC" id="5.3.1.24" evidence="3 9"/>
<keyword evidence="6 9" id="KW-0822">Tryptophan biosynthesis</keyword>
<evidence type="ECO:0000256" key="7">
    <source>
        <dbReference type="ARBA" id="ARBA00023141"/>
    </source>
</evidence>
<dbReference type="HAMAP" id="MF_00135">
    <property type="entry name" value="PRAI"/>
    <property type="match status" value="1"/>
</dbReference>
<comment type="similarity">
    <text evidence="9">Belongs to the TrpF family.</text>
</comment>
<dbReference type="InterPro" id="IPR013785">
    <property type="entry name" value="Aldolase_TIM"/>
</dbReference>
<evidence type="ECO:0000256" key="5">
    <source>
        <dbReference type="ARBA" id="ARBA00022605"/>
    </source>
</evidence>
<feature type="domain" description="N-(5'phosphoribosyl) anthranilate isomerase (PRAI)" evidence="10">
    <location>
        <begin position="4"/>
        <end position="191"/>
    </location>
</feature>
<evidence type="ECO:0000256" key="2">
    <source>
        <dbReference type="ARBA" id="ARBA00004664"/>
    </source>
</evidence>
<proteinExistence type="inferred from homology"/>
<organism evidence="11">
    <name type="scientific">Caldicellulosiruptor owensensis</name>
    <dbReference type="NCBI Taxonomy" id="55205"/>
    <lineage>
        <taxon>Bacteria</taxon>
        <taxon>Bacillati</taxon>
        <taxon>Bacillota</taxon>
        <taxon>Bacillota incertae sedis</taxon>
        <taxon>Caldicellulosiruptorales</taxon>
        <taxon>Caldicellulosiruptoraceae</taxon>
        <taxon>Caldicellulosiruptor</taxon>
    </lineage>
</organism>
<evidence type="ECO:0000256" key="4">
    <source>
        <dbReference type="ARBA" id="ARBA00022272"/>
    </source>
</evidence>
<evidence type="ECO:0000256" key="9">
    <source>
        <dbReference type="HAMAP-Rule" id="MF_00135"/>
    </source>
</evidence>
<dbReference type="EMBL" id="DRUZ01000082">
    <property type="protein sequence ID" value="HHS02186.1"/>
    <property type="molecule type" value="Genomic_DNA"/>
</dbReference>
<comment type="caution">
    <text evidence="11">The sequence shown here is derived from an EMBL/GenBank/DDBJ whole genome shotgun (WGS) entry which is preliminary data.</text>
</comment>
<evidence type="ECO:0000256" key="6">
    <source>
        <dbReference type="ARBA" id="ARBA00022822"/>
    </source>
</evidence>
<protein>
    <recommendedName>
        <fullName evidence="4 9">N-(5'-phosphoribosyl)anthranilate isomerase</fullName>
        <shortName evidence="9">PRAI</shortName>
        <ecNumber evidence="3 9">5.3.1.24</ecNumber>
    </recommendedName>
</protein>
<dbReference type="InterPro" id="IPR044643">
    <property type="entry name" value="TrpF_fam"/>
</dbReference>
<dbReference type="UniPathway" id="UPA00035">
    <property type="reaction ID" value="UER00042"/>
</dbReference>
<dbReference type="Gene3D" id="3.20.20.70">
    <property type="entry name" value="Aldolase class I"/>
    <property type="match status" value="1"/>
</dbReference>
<dbReference type="InterPro" id="IPR001240">
    <property type="entry name" value="PRAI_dom"/>
</dbReference>
<dbReference type="InterPro" id="IPR011060">
    <property type="entry name" value="RibuloseP-bd_barrel"/>
</dbReference>
<accession>A0A7C5V1U1</accession>
<gene>
    <name evidence="9" type="primary">trpF</name>
    <name evidence="11" type="ORF">ENL71_06765</name>
</gene>
<keyword evidence="5 9" id="KW-0028">Amino-acid biosynthesis</keyword>
<dbReference type="CDD" id="cd00405">
    <property type="entry name" value="PRAI"/>
    <property type="match status" value="1"/>
</dbReference>